<dbReference type="AlphaFoldDB" id="A0A7W6CKN3"/>
<evidence type="ECO:0000259" key="1">
    <source>
        <dbReference type="Pfam" id="PF09356"/>
    </source>
</evidence>
<keyword evidence="3" id="KW-1185">Reference proteome</keyword>
<feature type="domain" description="Bacteriophage phiJL001 Gp84 C-terminal" evidence="1">
    <location>
        <begin position="189"/>
        <end position="263"/>
    </location>
</feature>
<dbReference type="EMBL" id="JACIDX010000013">
    <property type="protein sequence ID" value="MBB3956404.1"/>
    <property type="molecule type" value="Genomic_DNA"/>
</dbReference>
<protein>
    <submittedName>
        <fullName evidence="2">Putative phage protein (TIGR02218 family)</fullName>
    </submittedName>
</protein>
<dbReference type="NCBIfam" id="TIGR02218">
    <property type="entry name" value="phg_TIGR02218"/>
    <property type="match status" value="1"/>
</dbReference>
<accession>A0A7W6CKN3</accession>
<dbReference type="InterPro" id="IPR018964">
    <property type="entry name" value="Phage_phiJL001_Gp84_C"/>
</dbReference>
<gene>
    <name evidence="2" type="ORF">GGR38_003367</name>
</gene>
<dbReference type="InterPro" id="IPR011928">
    <property type="entry name" value="Phage_phiJL001_Gp84"/>
</dbReference>
<evidence type="ECO:0000313" key="3">
    <source>
        <dbReference type="Proteomes" id="UP000548867"/>
    </source>
</evidence>
<dbReference type="Pfam" id="PF09931">
    <property type="entry name" value="Phage_phiJL001_Gp84_N"/>
    <property type="match status" value="1"/>
</dbReference>
<comment type="caution">
    <text evidence="2">The sequence shown here is derived from an EMBL/GenBank/DDBJ whole genome shotgun (WGS) entry which is preliminary data.</text>
</comment>
<dbReference type="Proteomes" id="UP000548867">
    <property type="component" value="Unassembled WGS sequence"/>
</dbReference>
<dbReference type="Pfam" id="PF09356">
    <property type="entry name" value="Phage_BR0599"/>
    <property type="match status" value="1"/>
</dbReference>
<proteinExistence type="predicted"/>
<name>A0A7W6CKN3_9SPHN</name>
<sequence length="272" mass="29510">MSRVWFAQELETVATYWRIVRGDGVALGFTTHDRDLWFDGLNHMAAPGMMPAAIRRTSGLDDDSAEITGAISHDAISAFDLQSGRFEGARVVVGVVDWETMEHQPLYRGAIGTVSQEMQGFVAELESSKAELARDPIPRTSPTCRAQFCDRECALSAARFSHEATLLAHNLDSNLIHLTTSLDLGLLLGGTLRWIDGPYAGLSMTITGRSGSFLMLDHPLDLALTSGLRVALREGCDHTLATCGERFGNAANFRGEPFLPGNDLVVRYGVAG</sequence>
<organism evidence="2 3">
    <name type="scientific">Novosphingobium sediminicola</name>
    <dbReference type="NCBI Taxonomy" id="563162"/>
    <lineage>
        <taxon>Bacteria</taxon>
        <taxon>Pseudomonadati</taxon>
        <taxon>Pseudomonadota</taxon>
        <taxon>Alphaproteobacteria</taxon>
        <taxon>Sphingomonadales</taxon>
        <taxon>Sphingomonadaceae</taxon>
        <taxon>Novosphingobium</taxon>
    </lineage>
</organism>
<evidence type="ECO:0000313" key="2">
    <source>
        <dbReference type="EMBL" id="MBB3956404.1"/>
    </source>
</evidence>
<reference evidence="2 3" key="1">
    <citation type="submission" date="2020-08" db="EMBL/GenBank/DDBJ databases">
        <title>Genomic Encyclopedia of Type Strains, Phase IV (KMG-IV): sequencing the most valuable type-strain genomes for metagenomic binning, comparative biology and taxonomic classification.</title>
        <authorList>
            <person name="Goeker M."/>
        </authorList>
    </citation>
    <scope>NUCLEOTIDE SEQUENCE [LARGE SCALE GENOMIC DNA]</scope>
    <source>
        <strain evidence="2 3">DSM 27057</strain>
    </source>
</reference>
<dbReference type="RefSeq" id="WP_183627284.1">
    <property type="nucleotide sequence ID" value="NZ_JACIDX010000013.1"/>
</dbReference>